<evidence type="ECO:0000256" key="1">
    <source>
        <dbReference type="PROSITE-ProRule" id="PRU00047"/>
    </source>
</evidence>
<dbReference type="PANTHER" id="PTHR37610">
    <property type="entry name" value="CCHC-TYPE DOMAIN-CONTAINING PROTEIN"/>
    <property type="match status" value="1"/>
</dbReference>
<dbReference type="Pfam" id="PF14244">
    <property type="entry name" value="Retrotran_gag_3"/>
    <property type="match status" value="1"/>
</dbReference>
<feature type="region of interest" description="Disordered" evidence="2">
    <location>
        <begin position="307"/>
        <end position="350"/>
    </location>
</feature>
<keyword evidence="1" id="KW-0862">Zinc</keyword>
<dbReference type="GO" id="GO:0008270">
    <property type="term" value="F:zinc ion binding"/>
    <property type="evidence" value="ECO:0007669"/>
    <property type="project" value="UniProtKB-KW"/>
</dbReference>
<accession>Q9FKA8</accession>
<dbReference type="EMBL" id="AB012243">
    <property type="protein sequence ID" value="BAB08885.1"/>
    <property type="molecule type" value="Genomic_DNA"/>
</dbReference>
<dbReference type="PROSITE" id="PS50158">
    <property type="entry name" value="ZF_CCHC"/>
    <property type="match status" value="1"/>
</dbReference>
<feature type="compositionally biased region" description="Gly residues" evidence="2">
    <location>
        <begin position="311"/>
        <end position="328"/>
    </location>
</feature>
<reference evidence="4" key="1">
    <citation type="journal article" date="1998" name="DNA Res.">
        <title>Structural analysis of Arabidopsis thaliana chromosome 5. VI. Sequence features of the regions of 1,367,185 bp covered by 19 physically assigned P1 and TAC clones.</title>
        <authorList>
            <person name="Kotani H."/>
            <person name="Nakamura Y."/>
            <person name="Sato S."/>
            <person name="Asamizu E."/>
            <person name="Kaneko T."/>
            <person name="Miyajima N."/>
            <person name="Tabata S."/>
        </authorList>
    </citation>
    <scope>NUCLEOTIDE SEQUENCE [LARGE SCALE GENOMIC DNA]</scope>
</reference>
<dbReference type="GO" id="GO:0003676">
    <property type="term" value="F:nucleic acid binding"/>
    <property type="evidence" value="ECO:0007669"/>
    <property type="project" value="InterPro"/>
</dbReference>
<dbReference type="AlphaFoldDB" id="Q9FKA8"/>
<evidence type="ECO:0000259" key="3">
    <source>
        <dbReference type="PROSITE" id="PS50158"/>
    </source>
</evidence>
<keyword evidence="1" id="KW-0863">Zinc-finger</keyword>
<name>Q9FKA8_ARATH</name>
<dbReference type="InterPro" id="IPR029472">
    <property type="entry name" value="Copia-like_N"/>
</dbReference>
<dbReference type="InterPro" id="IPR001878">
    <property type="entry name" value="Znf_CCHC"/>
</dbReference>
<evidence type="ECO:0000256" key="2">
    <source>
        <dbReference type="SAM" id="MobiDB-lite"/>
    </source>
</evidence>
<protein>
    <submittedName>
        <fullName evidence="4">Retroelement pol polyprotein-like</fullName>
    </submittedName>
</protein>
<feature type="domain" description="CCHC-type" evidence="3">
    <location>
        <begin position="282"/>
        <end position="295"/>
    </location>
</feature>
<reference key="2">
    <citation type="journal article" date="2000" name="Nature">
        <title>Sequence and analysis of chromosome 5 of the plant Arabidopsis thaliana.</title>
        <authorList>
            <consortium name="Kazusa DNA Research Institute"/>
            <consortium name="Cold Spring Harbor and Washington University in St Louis Sequencing Consortium"/>
            <consortium name="European Union Arabidopsis Genome Sequencing Consortium"/>
            <person name="Tabata S."/>
            <person name="Kaneko T."/>
            <person name="Nakamura Y."/>
            <person name="Kotani H."/>
            <person name="Kato T."/>
            <person name="Asamizu E."/>
            <person name="Miyajima N."/>
            <person name="Sasamoto S."/>
            <person name="Kimura T."/>
            <person name="Hosouchi T."/>
            <person name="Kawashima K."/>
            <person name="Kohara M."/>
            <person name="Matsumoto M."/>
            <person name="Matsuno A."/>
            <person name="Muraki A."/>
            <person name="Nakayama S."/>
            <person name="Nakazaki N."/>
            <person name="Naruo K."/>
            <person name="Okumura S."/>
            <person name="Shinpo S."/>
            <person name="Takeuchi C."/>
            <person name="Wada T."/>
            <person name="Watanabe A."/>
            <person name="Yamada M."/>
            <person name="Yasuda M."/>
            <person name="Sato S."/>
            <person name="de la Bastide M."/>
            <person name="Huang E."/>
            <person name="Spiegel L."/>
            <person name="Gnoj L."/>
            <person name="O'Shaughnessy A."/>
            <person name="Preston R."/>
            <person name="Habermann K."/>
            <person name="Murray J."/>
            <person name="Johnson D."/>
            <person name="Rohlfing T."/>
            <person name="Nelson J."/>
            <person name="Stoneking T."/>
            <person name="Pepin K."/>
            <person name="Spieth J."/>
            <person name="Sekhon M."/>
            <person name="Armstrong J."/>
            <person name="Becker M."/>
            <person name="Belter E."/>
            <person name="Cordum H."/>
            <person name="Cordes M."/>
            <person name="Courtney L."/>
            <person name="Courtney W."/>
            <person name="Dante M."/>
            <person name="Du H."/>
            <person name="Edwards J."/>
            <person name="Fryman J."/>
            <person name="Haakensen B."/>
            <person name="Lamar E."/>
            <person name="Latreille P."/>
            <person name="Leonard S."/>
            <person name="Meyer R."/>
            <person name="Mulvaney E."/>
            <person name="Ozersky P."/>
            <person name="Riley A."/>
            <person name="Strowmatt C."/>
            <person name="Wagner-McPherson C."/>
            <person name="Wollam A."/>
            <person name="Yoakum M."/>
            <person name="Bell M."/>
            <person name="Dedhia N."/>
            <person name="Parnell L."/>
            <person name="Shah R."/>
            <person name="Rodriguez M."/>
            <person name="See L.H."/>
            <person name="Vil D."/>
            <person name="Baker J."/>
            <person name="Kirchoff K."/>
            <person name="Toth K."/>
            <person name="King L."/>
            <person name="Bahret A."/>
            <person name="Miller B."/>
            <person name="Marra M."/>
            <person name="Martienssen R."/>
            <person name="McCombie W.R."/>
            <person name="Wilson R.K."/>
            <person name="Murphy G."/>
            <person name="Bancroft I."/>
            <person name="Volckaert G."/>
            <person name="Wambutt R."/>
            <person name="Dusterhoft A."/>
            <person name="Stiekema W."/>
            <person name="Pohl T."/>
            <person name="Entian K.D."/>
            <person name="Terryn N."/>
            <person name="Hartley N."/>
            <person name="Bent E."/>
            <person name="Johnson S."/>
            <person name="Langham S.A."/>
            <person name="McCullagh B."/>
            <person name="Robben J."/>
            <person name="Grymonprez B."/>
            <person name="Zimmermann W."/>
            <person name="Ramsperger U."/>
            <person name="Wedler H."/>
            <person name="Balke K."/>
            <person name="Wedler E."/>
            <person name="Peters S."/>
            <person name="van Staveren M."/>
            <person name="Dirkse W."/>
            <person name="Mooijman P."/>
            <person name="Lankhorst R.K."/>
            <person name="Weitzenegger T."/>
            <person name="Bothe G."/>
            <person name="Rose M."/>
            <person name="Hauf J."/>
            <person name="Berneiser S."/>
            <person name="Hempel S."/>
            <person name="Feldpausch M."/>
            <person name="Lamberth S."/>
            <person name="Villarroel R."/>
            <person name="Gielen J."/>
            <person name="Ardiles W."/>
            <person name="Bents O."/>
            <person name="Lemcke K."/>
            <person name="Kolesov G."/>
            <person name="Mayer K."/>
            <person name="Rudd S."/>
            <person name="Schoof H."/>
            <person name="Schueller C."/>
            <person name="Zaccaria P."/>
            <person name="Mewes H.W."/>
            <person name="Bevan M."/>
            <person name="Fransz P."/>
        </authorList>
    </citation>
    <scope>NUCLEOTIDE SEQUENCE [LARGE SCALE GENOMIC DNA]</scope>
    <source>
        <strain>cv. Columbia</strain>
    </source>
</reference>
<dbReference type="PANTHER" id="PTHR37610:SF97">
    <property type="entry name" value="RETROTRANSPOSON GAG DOMAIN-CONTAINING PROTEIN"/>
    <property type="match status" value="1"/>
</dbReference>
<keyword evidence="1" id="KW-0479">Metal-binding</keyword>
<proteinExistence type="predicted"/>
<feature type="compositionally biased region" description="Polar residues" evidence="2">
    <location>
        <begin position="336"/>
        <end position="345"/>
    </location>
</feature>
<evidence type="ECO:0000313" key="4">
    <source>
        <dbReference type="EMBL" id="BAB08885.1"/>
    </source>
</evidence>
<sequence>MAIGDENPVGSGGALVVQPPSASSVVQSPYTLSNSDNPGTLITSVVLNGDNYNEWSEEMLNALQAKRKTGFIDGTIQKPASDSPDFENWKTVNSMIVGWIRVSIEPKVKSTVTFISDAHLLWDELRQRFSVTNNVRVHQIKAQLASCRQEGQTVIDYYGRLCNLWDELKNYQASAVCPHGSVLTAIVKERDDEKLHQFVLGLDSARFSGLCTNLINMDPLPSLGVAYSQVIREEQRIHASRTQEQRQEVVGFVARHEQSSAMSSPAQSSIESSIVKSRPVLCSHCGRTGHEKKDCWSIVGFPDWWTERNGNGRGSGRGRGGRGAGRGKGQIVAAHATSSNPSPHTEFTPDQLRALSQLIQEQTSNKSSDK</sequence>
<organism evidence="4">
    <name type="scientific">Arabidopsis thaliana</name>
    <name type="common">Mouse-ear cress</name>
    <dbReference type="NCBI Taxonomy" id="3702"/>
    <lineage>
        <taxon>Eukaryota</taxon>
        <taxon>Viridiplantae</taxon>
        <taxon>Streptophyta</taxon>
        <taxon>Embryophyta</taxon>
        <taxon>Tracheophyta</taxon>
        <taxon>Spermatophyta</taxon>
        <taxon>Magnoliopsida</taxon>
        <taxon>eudicotyledons</taxon>
        <taxon>Gunneridae</taxon>
        <taxon>Pentapetalae</taxon>
        <taxon>rosids</taxon>
        <taxon>malvids</taxon>
        <taxon>Brassicales</taxon>
        <taxon>Brassicaceae</taxon>
        <taxon>Camelineae</taxon>
        <taxon>Arabidopsis</taxon>
    </lineage>
</organism>